<evidence type="ECO:0000256" key="8">
    <source>
        <dbReference type="PROSITE-ProRule" id="PRU00339"/>
    </source>
</evidence>
<dbReference type="GO" id="GO:0097363">
    <property type="term" value="F:protein O-acetylglucosaminyltransferase activity"/>
    <property type="evidence" value="ECO:0007669"/>
    <property type="project" value="UniProtKB-EC"/>
</dbReference>
<feature type="repeat" description="TPR" evidence="8">
    <location>
        <begin position="68"/>
        <end position="101"/>
    </location>
</feature>
<feature type="repeat" description="TPR" evidence="8">
    <location>
        <begin position="102"/>
        <end position="135"/>
    </location>
</feature>
<dbReference type="InterPro" id="IPR019734">
    <property type="entry name" value="TPR_rpt"/>
</dbReference>
<dbReference type="SUPFAM" id="SSF48452">
    <property type="entry name" value="TPR-like"/>
    <property type="match status" value="1"/>
</dbReference>
<evidence type="ECO:0000313" key="10">
    <source>
        <dbReference type="EMBL" id="SFI18366.1"/>
    </source>
</evidence>
<dbReference type="AlphaFoldDB" id="A0A1I3G4H8"/>
<reference evidence="11" key="1">
    <citation type="submission" date="2016-10" db="EMBL/GenBank/DDBJ databases">
        <authorList>
            <person name="Varghese N."/>
            <person name="Submissions S."/>
        </authorList>
    </citation>
    <scope>NUCLEOTIDE SEQUENCE [LARGE SCALE GENOMIC DNA]</scope>
    <source>
        <strain evidence="11">DSM 26348</strain>
    </source>
</reference>
<dbReference type="Proteomes" id="UP000199518">
    <property type="component" value="Unassembled WGS sequence"/>
</dbReference>
<dbReference type="InterPro" id="IPR029489">
    <property type="entry name" value="OGT/SEC/SPY_C"/>
</dbReference>
<sequence>MTTLLDAQDAHRNGHLVAAETAYRTLLREQRSVADAAHGLALVYAQQSRLDESLPLFQQAIQAAPQRPDFWNNLAEAERRAGRLRESIAHFQKALQLAPQFPDAWFNLGCALSSEERLSEAVDAFRRAIALRPNYPRAYFNLGNVLRKEGKMPVAAEAYRKACEQQANWWEPQYNLAVTLLDLGETESALQKLQQVRAAVPASMEVEATIGGAYARQGLAREAKEWYQQLAGCQPDSLLARLRCELVEEVIPQSDEAIRAGREQALTLLRSVAGSNRIEINDELHRRGSTPPMSWTYHGLDDRPLREALAAIYLQAIEPVSRTARVKSACPHVGVVVTHGHEGVFDRCWGALANQLAERGRVRVSLVSTQAGLNTLRHLRPGSKCGEFVVPESLPQAARVLAASDIDLLYYWEVGTDAFNYLLPFFQPVEQQWAGWGWPITAGHERITGYLSSSLLEPAGAEQHYTERLVQMPVLPTYYERPPVPQQAVSRSEWGLPEQGPLLLCQQNLRKWQPGFDRLVGEILRRQPTARLAVIADEQQTISKLFMDRLQRSIPDVFSRIQLLSRMSREKYLSLVASADLILDPPGYGAGANTALDAAAAGTPVVTLTGEFHRGRWQTAVNEQLGVKELSVASAKEYVETVCRLLEDEEQLRSLRERIQQVAPQLFCQMEAVTAFEEFFLAQCR</sequence>
<feature type="repeat" description="TPR" evidence="8">
    <location>
        <begin position="34"/>
        <end position="67"/>
    </location>
</feature>
<gene>
    <name evidence="10" type="ORF">SAMN05421753_106178</name>
</gene>
<protein>
    <recommendedName>
        <fullName evidence="3">protein O-GlcNAc transferase</fullName>
        <ecNumber evidence="3">2.4.1.255</ecNumber>
    </recommendedName>
</protein>
<dbReference type="Pfam" id="PF13844">
    <property type="entry name" value="Glyco_transf_41"/>
    <property type="match status" value="1"/>
</dbReference>
<dbReference type="PANTHER" id="PTHR44998:SF1">
    <property type="entry name" value="UDP-N-ACETYLGLUCOSAMINE--PEPTIDE N-ACETYLGLUCOSAMINYLTRANSFERASE 110 KDA SUBUNIT"/>
    <property type="match status" value="1"/>
</dbReference>
<evidence type="ECO:0000256" key="4">
    <source>
        <dbReference type="ARBA" id="ARBA00022676"/>
    </source>
</evidence>
<dbReference type="Gene3D" id="1.25.40.10">
    <property type="entry name" value="Tetratricopeptide repeat domain"/>
    <property type="match status" value="3"/>
</dbReference>
<evidence type="ECO:0000259" key="9">
    <source>
        <dbReference type="PROSITE" id="PS50042"/>
    </source>
</evidence>
<evidence type="ECO:0000256" key="1">
    <source>
        <dbReference type="ARBA" id="ARBA00004922"/>
    </source>
</evidence>
<dbReference type="PROSITE" id="PS50042">
    <property type="entry name" value="CNMP_BINDING_3"/>
    <property type="match status" value="1"/>
</dbReference>
<keyword evidence="11" id="KW-1185">Reference proteome</keyword>
<name>A0A1I3G4H8_9PLAN</name>
<evidence type="ECO:0000256" key="5">
    <source>
        <dbReference type="ARBA" id="ARBA00022679"/>
    </source>
</evidence>
<organism evidence="10 11">
    <name type="scientific">Planctomicrobium piriforme</name>
    <dbReference type="NCBI Taxonomy" id="1576369"/>
    <lineage>
        <taxon>Bacteria</taxon>
        <taxon>Pseudomonadati</taxon>
        <taxon>Planctomycetota</taxon>
        <taxon>Planctomycetia</taxon>
        <taxon>Planctomycetales</taxon>
        <taxon>Planctomycetaceae</taxon>
        <taxon>Planctomicrobium</taxon>
    </lineage>
</organism>
<dbReference type="EC" id="2.4.1.255" evidence="3"/>
<dbReference type="PROSITE" id="PS50293">
    <property type="entry name" value="TPR_REGION"/>
    <property type="match status" value="1"/>
</dbReference>
<dbReference type="SMART" id="SM00028">
    <property type="entry name" value="TPR"/>
    <property type="match status" value="6"/>
</dbReference>
<dbReference type="Gene3D" id="3.40.50.2000">
    <property type="entry name" value="Glycogen Phosphorylase B"/>
    <property type="match status" value="1"/>
</dbReference>
<proteinExistence type="inferred from homology"/>
<evidence type="ECO:0000256" key="2">
    <source>
        <dbReference type="ARBA" id="ARBA00005386"/>
    </source>
</evidence>
<evidence type="ECO:0000256" key="7">
    <source>
        <dbReference type="ARBA" id="ARBA00022803"/>
    </source>
</evidence>
<dbReference type="RefSeq" id="WP_092049605.1">
    <property type="nucleotide sequence ID" value="NZ_FOQD01000006.1"/>
</dbReference>
<keyword evidence="4" id="KW-0328">Glycosyltransferase</keyword>
<dbReference type="EMBL" id="FOQD01000006">
    <property type="protein sequence ID" value="SFI18366.1"/>
    <property type="molecule type" value="Genomic_DNA"/>
</dbReference>
<feature type="repeat" description="TPR" evidence="8">
    <location>
        <begin position="136"/>
        <end position="169"/>
    </location>
</feature>
<evidence type="ECO:0000256" key="6">
    <source>
        <dbReference type="ARBA" id="ARBA00022737"/>
    </source>
</evidence>
<comment type="pathway">
    <text evidence="1">Protein modification; protein glycosylation.</text>
</comment>
<keyword evidence="5" id="KW-0808">Transferase</keyword>
<evidence type="ECO:0000256" key="3">
    <source>
        <dbReference type="ARBA" id="ARBA00011970"/>
    </source>
</evidence>
<keyword evidence="6" id="KW-0677">Repeat</keyword>
<comment type="similarity">
    <text evidence="2">Belongs to the glycosyltransferase 41 family. O-GlcNAc transferase subfamily.</text>
</comment>
<dbReference type="SUPFAM" id="SSF53756">
    <property type="entry name" value="UDP-Glycosyltransferase/glycogen phosphorylase"/>
    <property type="match status" value="1"/>
</dbReference>
<dbReference type="Pfam" id="PF13424">
    <property type="entry name" value="TPR_12"/>
    <property type="match status" value="1"/>
</dbReference>
<dbReference type="Pfam" id="PF13432">
    <property type="entry name" value="TPR_16"/>
    <property type="match status" value="2"/>
</dbReference>
<dbReference type="Gene3D" id="3.40.50.11380">
    <property type="match status" value="1"/>
</dbReference>
<dbReference type="PANTHER" id="PTHR44998">
    <property type="match status" value="1"/>
</dbReference>
<feature type="domain" description="Cyclic nucleotide-binding" evidence="9">
    <location>
        <begin position="356"/>
        <end position="409"/>
    </location>
</feature>
<dbReference type="OrthoDB" id="9790037at2"/>
<dbReference type="InterPro" id="IPR000595">
    <property type="entry name" value="cNMP-bd_dom"/>
</dbReference>
<evidence type="ECO:0000313" key="11">
    <source>
        <dbReference type="Proteomes" id="UP000199518"/>
    </source>
</evidence>
<dbReference type="STRING" id="1576369.SAMN05421753_106178"/>
<accession>A0A1I3G4H8</accession>
<dbReference type="PROSITE" id="PS50005">
    <property type="entry name" value="TPR"/>
    <property type="match status" value="4"/>
</dbReference>
<dbReference type="InterPro" id="IPR011990">
    <property type="entry name" value="TPR-like_helical_dom_sf"/>
</dbReference>
<keyword evidence="7 8" id="KW-0802">TPR repeat</keyword>